<reference evidence="3" key="1">
    <citation type="submission" date="2018-02" db="EMBL/GenBank/DDBJ databases">
        <authorList>
            <person name="Clavel T."/>
            <person name="Strowig T."/>
        </authorList>
    </citation>
    <scope>NUCLEOTIDE SEQUENCE [LARGE SCALE GENOMIC DNA]</scope>
    <source>
        <strain evidence="3">DSM 103720</strain>
    </source>
</reference>
<dbReference type="AlphaFoldDB" id="A0A2V1IRA3"/>
<name>A0A2V1IRA3_9BACT</name>
<keyword evidence="1" id="KW-0732">Signal</keyword>
<evidence type="ECO:0000256" key="1">
    <source>
        <dbReference type="SAM" id="SignalP"/>
    </source>
</evidence>
<protein>
    <recommendedName>
        <fullName evidence="4">Outer membrane protein beta-barrel domain-containing protein</fullName>
    </recommendedName>
</protein>
<evidence type="ECO:0008006" key="4">
    <source>
        <dbReference type="Google" id="ProtNLM"/>
    </source>
</evidence>
<accession>A0A2V1IRA3</accession>
<dbReference type="RefSeq" id="WP_107032083.1">
    <property type="nucleotide sequence ID" value="NZ_CARXIO010000008.1"/>
</dbReference>
<organism evidence="2 3">
    <name type="scientific">Duncaniella muris</name>
    <dbReference type="NCBI Taxonomy" id="2094150"/>
    <lineage>
        <taxon>Bacteria</taxon>
        <taxon>Pseudomonadati</taxon>
        <taxon>Bacteroidota</taxon>
        <taxon>Bacteroidia</taxon>
        <taxon>Bacteroidales</taxon>
        <taxon>Muribaculaceae</taxon>
        <taxon>Duncaniella</taxon>
    </lineage>
</organism>
<dbReference type="EMBL" id="PUEC01000011">
    <property type="protein sequence ID" value="PWB02618.1"/>
    <property type="molecule type" value="Genomic_DNA"/>
</dbReference>
<dbReference type="Proteomes" id="UP000244905">
    <property type="component" value="Unassembled WGS sequence"/>
</dbReference>
<evidence type="ECO:0000313" key="2">
    <source>
        <dbReference type="EMBL" id="PWB02618.1"/>
    </source>
</evidence>
<sequence>MKKILTFIAALLISIGVSAQENQVKRIPGKGYDPNQQQYSQFERSVWFSAEVLGGVSCHLRGHNMGLAEVDFTVGYRFCQYLKVGVGIGPRYYIDQGPLRRSDIKWGMPLFATVRGNLIPGLYRTVVPYWGIEAGASVRDGAFFRPTLGLRIGEPRNAFTIGISYMGQDIATYNSRLEKTCKYTSFACLRLGYEF</sequence>
<proteinExistence type="predicted"/>
<feature type="chain" id="PRO_5016130847" description="Outer membrane protein beta-barrel domain-containing protein" evidence="1">
    <location>
        <begin position="20"/>
        <end position="195"/>
    </location>
</feature>
<evidence type="ECO:0000313" key="3">
    <source>
        <dbReference type="Proteomes" id="UP000244905"/>
    </source>
</evidence>
<feature type="signal peptide" evidence="1">
    <location>
        <begin position="1"/>
        <end position="19"/>
    </location>
</feature>
<keyword evidence="3" id="KW-1185">Reference proteome</keyword>
<dbReference type="GeneID" id="82525938"/>
<gene>
    <name evidence="2" type="ORF">C5O23_06225</name>
</gene>
<comment type="caution">
    <text evidence="2">The sequence shown here is derived from an EMBL/GenBank/DDBJ whole genome shotgun (WGS) entry which is preliminary data.</text>
</comment>